<comment type="caution">
    <text evidence="1">The sequence shown here is derived from an EMBL/GenBank/DDBJ whole genome shotgun (WGS) entry which is preliminary data.</text>
</comment>
<dbReference type="Proteomes" id="UP000638313">
    <property type="component" value="Unassembled WGS sequence"/>
</dbReference>
<sequence length="84" mass="9026">MLAEQLQLARSSACGSSRPYAPIMATTAEDFVQNHGKLLTGALMTLKLRLIADGDRSAQVRQSTAGQLEEIEEALRGLNQLGVN</sequence>
<organism evidence="1 2">
    <name type="scientific">Streptomyces mashuensis</name>
    <dbReference type="NCBI Taxonomy" id="33904"/>
    <lineage>
        <taxon>Bacteria</taxon>
        <taxon>Bacillati</taxon>
        <taxon>Actinomycetota</taxon>
        <taxon>Actinomycetes</taxon>
        <taxon>Kitasatosporales</taxon>
        <taxon>Streptomycetaceae</taxon>
        <taxon>Streptomyces</taxon>
    </lineage>
</organism>
<evidence type="ECO:0000313" key="1">
    <source>
        <dbReference type="EMBL" id="GHF33695.1"/>
    </source>
</evidence>
<accession>A0A919AZ68</accession>
<keyword evidence="2" id="KW-1185">Reference proteome</keyword>
<dbReference type="EMBL" id="BNBD01000002">
    <property type="protein sequence ID" value="GHF33695.1"/>
    <property type="molecule type" value="Genomic_DNA"/>
</dbReference>
<evidence type="ECO:0000313" key="2">
    <source>
        <dbReference type="Proteomes" id="UP000638313"/>
    </source>
</evidence>
<name>A0A919AZ68_9ACTN</name>
<protein>
    <submittedName>
        <fullName evidence="1">Uncharacterized protein</fullName>
    </submittedName>
</protein>
<dbReference type="AlphaFoldDB" id="A0A919AZ68"/>
<reference evidence="1" key="2">
    <citation type="submission" date="2020-09" db="EMBL/GenBank/DDBJ databases">
        <authorList>
            <person name="Sun Q."/>
            <person name="Ohkuma M."/>
        </authorList>
    </citation>
    <scope>NUCLEOTIDE SEQUENCE</scope>
    <source>
        <strain evidence="1">JCM 4059</strain>
    </source>
</reference>
<proteinExistence type="predicted"/>
<reference evidence="1" key="1">
    <citation type="journal article" date="2014" name="Int. J. Syst. Evol. Microbiol.">
        <title>Complete genome sequence of Corynebacterium casei LMG S-19264T (=DSM 44701T), isolated from a smear-ripened cheese.</title>
        <authorList>
            <consortium name="US DOE Joint Genome Institute (JGI-PGF)"/>
            <person name="Walter F."/>
            <person name="Albersmeier A."/>
            <person name="Kalinowski J."/>
            <person name="Ruckert C."/>
        </authorList>
    </citation>
    <scope>NUCLEOTIDE SEQUENCE</scope>
    <source>
        <strain evidence="1">JCM 4059</strain>
    </source>
</reference>
<gene>
    <name evidence="1" type="ORF">GCM10010218_13490</name>
</gene>